<reference evidence="3" key="1">
    <citation type="journal article" date="2019" name="Int. J. Syst. Evol. Microbiol.">
        <title>The Global Catalogue of Microorganisms (GCM) 10K type strain sequencing project: providing services to taxonomists for standard genome sequencing and annotation.</title>
        <authorList>
            <consortium name="The Broad Institute Genomics Platform"/>
            <consortium name="The Broad Institute Genome Sequencing Center for Infectious Disease"/>
            <person name="Wu L."/>
            <person name="Ma J."/>
        </authorList>
    </citation>
    <scope>NUCLEOTIDE SEQUENCE [LARGE SCALE GENOMIC DNA]</scope>
    <source>
        <strain evidence="3">KCTC 52344</strain>
    </source>
</reference>
<evidence type="ECO:0000313" key="3">
    <source>
        <dbReference type="Proteomes" id="UP001597510"/>
    </source>
</evidence>
<dbReference type="InterPro" id="IPR013785">
    <property type="entry name" value="Aldolase_TIM"/>
</dbReference>
<dbReference type="RefSeq" id="WP_340236247.1">
    <property type="nucleotide sequence ID" value="NZ_JBBEWC010000005.1"/>
</dbReference>
<comment type="caution">
    <text evidence="2">The sequence shown here is derived from an EMBL/GenBank/DDBJ whole genome shotgun (WGS) entry which is preliminary data.</text>
</comment>
<dbReference type="Gene3D" id="3.20.20.70">
    <property type="entry name" value="Aldolase class I"/>
    <property type="match status" value="1"/>
</dbReference>
<dbReference type="PANTHER" id="PTHR22893:SF91">
    <property type="entry name" value="NADPH DEHYDROGENASE 2-RELATED"/>
    <property type="match status" value="1"/>
</dbReference>
<dbReference type="SUPFAM" id="SSF51395">
    <property type="entry name" value="FMN-linked oxidoreductases"/>
    <property type="match status" value="1"/>
</dbReference>
<dbReference type="CDD" id="cd02933">
    <property type="entry name" value="OYE_like_FMN"/>
    <property type="match status" value="1"/>
</dbReference>
<dbReference type="Proteomes" id="UP001597510">
    <property type="component" value="Unassembled WGS sequence"/>
</dbReference>
<dbReference type="EMBL" id="JBHULC010000011">
    <property type="protein sequence ID" value="MFD2521972.1"/>
    <property type="molecule type" value="Genomic_DNA"/>
</dbReference>
<dbReference type="InterPro" id="IPR001155">
    <property type="entry name" value="OxRdtase_FMN_N"/>
</dbReference>
<organism evidence="2 3">
    <name type="scientific">Emticicia soli</name>
    <dbReference type="NCBI Taxonomy" id="2027878"/>
    <lineage>
        <taxon>Bacteria</taxon>
        <taxon>Pseudomonadati</taxon>
        <taxon>Bacteroidota</taxon>
        <taxon>Cytophagia</taxon>
        <taxon>Cytophagales</taxon>
        <taxon>Leadbetterellaceae</taxon>
        <taxon>Emticicia</taxon>
    </lineage>
</organism>
<sequence>MTKTINLFTPYAGKISIQNKIVMAPMTRSRAIGNIPNQLMAQYYAQRASAGLIITEGTAPSPNGLGYARIPGIFSQEQIAGWKLTTQAVHAQGSKIFVQLMHTGRIGHSANLPVGAHLLAPSAISANEAMWTDTQGMQTTDTPKAMSIEEVEACIEEFAQAAANAIEAGFDGVELHGANGYLLEQFLNPGVNQRTDDFGGNIENRIRFVVEATKAVVERIGADKVGVRISPYNTFNAMPAFNETVETYKRLVESLNSLDIAYLHVVDYAARATEEGQALLKTIRGSFSNTLIFNAGYTKERAIKAIENQEADLISFGSSFIANPDLPYRFANDIPLSTPNPETFYTPGEAGFIDYPNAE</sequence>
<dbReference type="InterPro" id="IPR045247">
    <property type="entry name" value="Oye-like"/>
</dbReference>
<evidence type="ECO:0000259" key="1">
    <source>
        <dbReference type="Pfam" id="PF00724"/>
    </source>
</evidence>
<gene>
    <name evidence="2" type="ORF">ACFSR2_13820</name>
</gene>
<name>A0ABW5J9F1_9BACT</name>
<proteinExistence type="predicted"/>
<feature type="domain" description="NADH:flavin oxidoreductase/NADH oxidase N-terminal" evidence="1">
    <location>
        <begin position="7"/>
        <end position="335"/>
    </location>
</feature>
<accession>A0ABW5J9F1</accession>
<dbReference type="PANTHER" id="PTHR22893">
    <property type="entry name" value="NADH OXIDOREDUCTASE-RELATED"/>
    <property type="match status" value="1"/>
</dbReference>
<keyword evidence="3" id="KW-1185">Reference proteome</keyword>
<protein>
    <submittedName>
        <fullName evidence="2">Alkene reductase</fullName>
    </submittedName>
</protein>
<evidence type="ECO:0000313" key="2">
    <source>
        <dbReference type="EMBL" id="MFD2521972.1"/>
    </source>
</evidence>
<dbReference type="Pfam" id="PF00724">
    <property type="entry name" value="Oxidored_FMN"/>
    <property type="match status" value="1"/>
</dbReference>